<dbReference type="EMBL" id="BMMF01000018">
    <property type="protein sequence ID" value="GGK53957.1"/>
    <property type="molecule type" value="Genomic_DNA"/>
</dbReference>
<dbReference type="PANTHER" id="PTHR47690:SF1">
    <property type="entry name" value="GLUCOKINASE"/>
    <property type="match status" value="1"/>
</dbReference>
<evidence type="ECO:0000256" key="3">
    <source>
        <dbReference type="RuleBase" id="RU004046"/>
    </source>
</evidence>
<dbReference type="InterPro" id="IPR050201">
    <property type="entry name" value="Bacterial_glucokinase"/>
</dbReference>
<keyword evidence="2" id="KW-0418">Kinase</keyword>
<dbReference type="InterPro" id="IPR003836">
    <property type="entry name" value="Glucokinase"/>
</dbReference>
<evidence type="ECO:0000313" key="5">
    <source>
        <dbReference type="Proteomes" id="UP000600449"/>
    </source>
</evidence>
<dbReference type="Gene3D" id="3.40.367.20">
    <property type="match status" value="1"/>
</dbReference>
<dbReference type="PANTHER" id="PTHR47690">
    <property type="entry name" value="GLUCOKINASE"/>
    <property type="match status" value="1"/>
</dbReference>
<proteinExistence type="inferred from homology"/>
<sequence length="335" mass="35119">MTSLPHPLLVADVGGTNARFSLSESPGAPLVPVCRLRTKETPTVYDAVEQALAAAPVRAKTLVLCAAGPVLGREARLTNAQWVFDGADLAEHFGLAQGLLLNDFEAAALALAVLEPQDAIPIGRPVPPGGGPKLVLGPGTGLGMAALVTVAGRAAPLPGEAGHIGFGPLDEEDFRVFPRMERHFGRITPEAILSGPGLARLYKAMAADFGRDPDAVESDPPIVAARALSGECAHARATVDAFLKHLARFSGDMGIVFAATGGVVIRGGVMASLAPLVEETRFRTLFEEKAPVEALARAVPLMRLPSDDVILRAMAAVGADPDRFVIDYPARLWRI</sequence>
<reference evidence="4 5" key="1">
    <citation type="journal article" date="2014" name="Int. J. Syst. Evol. Microbiol.">
        <title>Complete genome sequence of Corynebacterium casei LMG S-19264T (=DSM 44701T), isolated from a smear-ripened cheese.</title>
        <authorList>
            <consortium name="US DOE Joint Genome Institute (JGI-PGF)"/>
            <person name="Walter F."/>
            <person name="Albersmeier A."/>
            <person name="Kalinowski J."/>
            <person name="Ruckert C."/>
        </authorList>
    </citation>
    <scope>NUCLEOTIDE SEQUENCE [LARGE SCALE GENOMIC DNA]</scope>
    <source>
        <strain evidence="4 5">CGMCC 1.9161</strain>
    </source>
</reference>
<dbReference type="GO" id="GO:0005829">
    <property type="term" value="C:cytosol"/>
    <property type="evidence" value="ECO:0007669"/>
    <property type="project" value="TreeGrafter"/>
</dbReference>
<dbReference type="GO" id="GO:0006096">
    <property type="term" value="P:glycolytic process"/>
    <property type="evidence" value="ECO:0007669"/>
    <property type="project" value="InterPro"/>
</dbReference>
<dbReference type="GO" id="GO:0004340">
    <property type="term" value="F:glucokinase activity"/>
    <property type="evidence" value="ECO:0007669"/>
    <property type="project" value="InterPro"/>
</dbReference>
<keyword evidence="5" id="KW-1185">Reference proteome</keyword>
<gene>
    <name evidence="4" type="primary">glk</name>
    <name evidence="4" type="ORF">GCM10011322_45960</name>
</gene>
<dbReference type="Pfam" id="PF02685">
    <property type="entry name" value="Glucokinase"/>
    <property type="match status" value="1"/>
</dbReference>
<name>A0A917QJY8_9HYPH</name>
<comment type="caution">
    <text evidence="4">The sequence shown here is derived from an EMBL/GenBank/DDBJ whole genome shotgun (WGS) entry which is preliminary data.</text>
</comment>
<accession>A0A917QJY8</accession>
<dbReference type="Gene3D" id="3.30.420.40">
    <property type="match status" value="1"/>
</dbReference>
<dbReference type="InterPro" id="IPR043129">
    <property type="entry name" value="ATPase_NBD"/>
</dbReference>
<dbReference type="Proteomes" id="UP000600449">
    <property type="component" value="Unassembled WGS sequence"/>
</dbReference>
<evidence type="ECO:0000313" key="4">
    <source>
        <dbReference type="EMBL" id="GGK53957.1"/>
    </source>
</evidence>
<dbReference type="GO" id="GO:0005524">
    <property type="term" value="F:ATP binding"/>
    <property type="evidence" value="ECO:0007669"/>
    <property type="project" value="InterPro"/>
</dbReference>
<evidence type="ECO:0000256" key="1">
    <source>
        <dbReference type="ARBA" id="ARBA00022679"/>
    </source>
</evidence>
<dbReference type="GO" id="GO:0005536">
    <property type="term" value="F:D-glucose binding"/>
    <property type="evidence" value="ECO:0007669"/>
    <property type="project" value="InterPro"/>
</dbReference>
<dbReference type="RefSeq" id="WP_188915625.1">
    <property type="nucleotide sequence ID" value="NZ_BMMF01000018.1"/>
</dbReference>
<organism evidence="4 5">
    <name type="scientific">Salinarimonas ramus</name>
    <dbReference type="NCBI Taxonomy" id="690164"/>
    <lineage>
        <taxon>Bacteria</taxon>
        <taxon>Pseudomonadati</taxon>
        <taxon>Pseudomonadota</taxon>
        <taxon>Alphaproteobacteria</taxon>
        <taxon>Hyphomicrobiales</taxon>
        <taxon>Salinarimonadaceae</taxon>
        <taxon>Salinarimonas</taxon>
    </lineage>
</organism>
<protein>
    <submittedName>
        <fullName evidence="4">Glucokinase</fullName>
    </submittedName>
</protein>
<keyword evidence="1" id="KW-0808">Transferase</keyword>
<dbReference type="CDD" id="cd24008">
    <property type="entry name" value="ASKHA_NBD_GLK"/>
    <property type="match status" value="1"/>
</dbReference>
<comment type="similarity">
    <text evidence="3">Belongs to the bacterial glucokinase family.</text>
</comment>
<dbReference type="AlphaFoldDB" id="A0A917QJY8"/>
<evidence type="ECO:0000256" key="2">
    <source>
        <dbReference type="ARBA" id="ARBA00022777"/>
    </source>
</evidence>
<dbReference type="SUPFAM" id="SSF53067">
    <property type="entry name" value="Actin-like ATPase domain"/>
    <property type="match status" value="1"/>
</dbReference>